<dbReference type="AlphaFoldDB" id="A0A1W5D2M7"/>
<evidence type="ECO:0000256" key="3">
    <source>
        <dbReference type="ARBA" id="ARBA00023002"/>
    </source>
</evidence>
<evidence type="ECO:0000256" key="2">
    <source>
        <dbReference type="ARBA" id="ARBA00022827"/>
    </source>
</evidence>
<dbReference type="EMBL" id="FWEW01001575">
    <property type="protein sequence ID" value="SLM37384.1"/>
    <property type="molecule type" value="Genomic_DNA"/>
</dbReference>
<dbReference type="Gene3D" id="3.50.50.60">
    <property type="entry name" value="FAD/NAD(P)-binding domain"/>
    <property type="match status" value="2"/>
</dbReference>
<dbReference type="PRINTS" id="PR00420">
    <property type="entry name" value="RNGMNOXGNASE"/>
</dbReference>
<sequence length="650" mass="73040">MSPTTTDAFDVIICGCGPTGAVLSANLGRLRVNHVVLEREPDITTDPRGIALDEDGIRIAQGVGIYEALFKDVGKPMGLFQFIQGGKGLDVRPFLQFDYNTIEGGTGHVGFMCHKQPAMEKHLRSKIDKRYGTVRSGSTVTAISEDANHVYVDYKDSSGEERRIRAKFLVGADGKTGFVRKKYLEPRGVLMEKDNRFRYEAVWVAMNWHITPPTPETHPEFPLWKLGYTPEQVYDLFFPREFNFICDPARPSVCGRFGRTEDRLWRFEFVVRPGEDGQKMASPEETQRLISPYLTRRGSRYGLSQDVSFPPDCMDCIRSRPFSFSARSCNKWSLGRVILCGDSAHVFPPFGGQGIASGFRDAISLSWRLKVAVRPGFTRHEALLAGWAAERKQQLERSLASTIENGNFCNEPSRIKAFIRNWYLWTCQLIPSWKHDLQLGARRDGMTKYDYAPGMPFLPQYLGGKSFPQVFSAPIDGPAPPIPTFTDDTIFAPNKTGIFQIVALLDSVDQLRSARADISRIQSPESLLTLDPAEATYIVHGELPSIHDAPTLLGKDVVTENVIRVLGADEYTAAGRTETALEKQFPRPDPLYYDPNRIRKDLGNDKIYVIVRWDRFVFAACRNVGELEQAVSELESTLQGVEGGEMRMKI</sequence>
<dbReference type="InterPro" id="IPR036188">
    <property type="entry name" value="FAD/NAD-bd_sf"/>
</dbReference>
<evidence type="ECO:0000259" key="4">
    <source>
        <dbReference type="Pfam" id="PF01494"/>
    </source>
</evidence>
<evidence type="ECO:0000313" key="6">
    <source>
        <dbReference type="Proteomes" id="UP000192927"/>
    </source>
</evidence>
<keyword evidence="2" id="KW-0274">FAD</keyword>
<dbReference type="InterPro" id="IPR050631">
    <property type="entry name" value="PheA/TfdB_FAD_monoxygenase"/>
</dbReference>
<evidence type="ECO:0000256" key="1">
    <source>
        <dbReference type="ARBA" id="ARBA00022630"/>
    </source>
</evidence>
<reference evidence="6" key="1">
    <citation type="submission" date="2017-03" db="EMBL/GenBank/DDBJ databases">
        <authorList>
            <person name="Sharma R."/>
            <person name="Thines M."/>
        </authorList>
    </citation>
    <scope>NUCLEOTIDE SEQUENCE [LARGE SCALE GENOMIC DNA]</scope>
</reference>
<dbReference type="InterPro" id="IPR002938">
    <property type="entry name" value="FAD-bd"/>
</dbReference>
<dbReference type="SUPFAM" id="SSF51905">
    <property type="entry name" value="FAD/NAD(P)-binding domain"/>
    <property type="match status" value="1"/>
</dbReference>
<dbReference type="PANTHER" id="PTHR43476">
    <property type="entry name" value="3-(3-HYDROXY-PHENYL)PROPIONATE/3-HYDROXYCINNAMIC ACID HYDROXYLASE"/>
    <property type="match status" value="1"/>
</dbReference>
<evidence type="ECO:0000313" key="5">
    <source>
        <dbReference type="EMBL" id="SLM37384.1"/>
    </source>
</evidence>
<keyword evidence="3" id="KW-0560">Oxidoreductase</keyword>
<dbReference type="GO" id="GO:0019622">
    <property type="term" value="P:3-(3-hydroxy)phenylpropionate catabolic process"/>
    <property type="evidence" value="ECO:0007669"/>
    <property type="project" value="TreeGrafter"/>
</dbReference>
<keyword evidence="6" id="KW-1185">Reference proteome</keyword>
<protein>
    <submittedName>
        <fullName evidence="5">Monooxygenase, FAD-binding</fullName>
    </submittedName>
</protein>
<dbReference type="PANTHER" id="PTHR43476:SF3">
    <property type="entry name" value="FAD-BINDING MONOOXYGENASE"/>
    <property type="match status" value="1"/>
</dbReference>
<organism evidence="5 6">
    <name type="scientific">Lasallia pustulata</name>
    <dbReference type="NCBI Taxonomy" id="136370"/>
    <lineage>
        <taxon>Eukaryota</taxon>
        <taxon>Fungi</taxon>
        <taxon>Dikarya</taxon>
        <taxon>Ascomycota</taxon>
        <taxon>Pezizomycotina</taxon>
        <taxon>Lecanoromycetes</taxon>
        <taxon>OSLEUM clade</taxon>
        <taxon>Umbilicariomycetidae</taxon>
        <taxon>Umbilicariales</taxon>
        <taxon>Umbilicariaceae</taxon>
        <taxon>Lasallia</taxon>
    </lineage>
</organism>
<feature type="domain" description="FAD-binding" evidence="4">
    <location>
        <begin position="10"/>
        <end position="396"/>
    </location>
</feature>
<dbReference type="Proteomes" id="UP000192927">
    <property type="component" value="Unassembled WGS sequence"/>
</dbReference>
<proteinExistence type="predicted"/>
<dbReference type="Pfam" id="PF01494">
    <property type="entry name" value="FAD_binding_3"/>
    <property type="match status" value="1"/>
</dbReference>
<accession>A0A1W5D2M7</accession>
<keyword evidence="1" id="KW-0285">Flavoprotein</keyword>
<keyword evidence="5" id="KW-0503">Monooxygenase</keyword>
<name>A0A1W5D2M7_9LECA</name>
<dbReference type="GO" id="GO:0008688">
    <property type="term" value="F:3-(3-hydroxyphenyl)propionate hydroxylase activity"/>
    <property type="evidence" value="ECO:0007669"/>
    <property type="project" value="TreeGrafter"/>
</dbReference>
<dbReference type="GO" id="GO:0071949">
    <property type="term" value="F:FAD binding"/>
    <property type="evidence" value="ECO:0007669"/>
    <property type="project" value="InterPro"/>
</dbReference>